<accession>X1MS78</accession>
<evidence type="ECO:0008006" key="2">
    <source>
        <dbReference type="Google" id="ProtNLM"/>
    </source>
</evidence>
<name>X1MS78_9ZZZZ</name>
<proteinExistence type="predicted"/>
<protein>
    <recommendedName>
        <fullName evidence="2">Trigger factor C-terminal domain-containing protein</fullName>
    </recommendedName>
</protein>
<dbReference type="EMBL" id="BARV01006871">
    <property type="protein sequence ID" value="GAI17530.1"/>
    <property type="molecule type" value="Genomic_DNA"/>
</dbReference>
<gene>
    <name evidence="1" type="ORF">S06H3_14061</name>
</gene>
<evidence type="ECO:0000313" key="1">
    <source>
        <dbReference type="EMBL" id="GAI17530.1"/>
    </source>
</evidence>
<organism evidence="1">
    <name type="scientific">marine sediment metagenome</name>
    <dbReference type="NCBI Taxonomy" id="412755"/>
    <lineage>
        <taxon>unclassified sequences</taxon>
        <taxon>metagenomes</taxon>
        <taxon>ecological metagenomes</taxon>
    </lineage>
</organism>
<sequence>MKALRDMAVREGYVHPSFVEQIKGIDTFSQKLRHQMVLSVVDKKSEEMKIDPAKLAEEVLEKGGRKSSG</sequence>
<reference evidence="1" key="1">
    <citation type="journal article" date="2014" name="Front. Microbiol.">
        <title>High frequency of phylogenetically diverse reductive dehalogenase-homologous genes in deep subseafloor sedimentary metagenomes.</title>
        <authorList>
            <person name="Kawai M."/>
            <person name="Futagami T."/>
            <person name="Toyoda A."/>
            <person name="Takaki Y."/>
            <person name="Nishi S."/>
            <person name="Hori S."/>
            <person name="Arai W."/>
            <person name="Tsubouchi T."/>
            <person name="Morono Y."/>
            <person name="Uchiyama I."/>
            <person name="Ito T."/>
            <person name="Fujiyama A."/>
            <person name="Inagaki F."/>
            <person name="Takami H."/>
        </authorList>
    </citation>
    <scope>NUCLEOTIDE SEQUENCE</scope>
    <source>
        <strain evidence="1">Expedition CK06-06</strain>
    </source>
</reference>
<dbReference type="AlphaFoldDB" id="X1MS78"/>
<comment type="caution">
    <text evidence="1">The sequence shown here is derived from an EMBL/GenBank/DDBJ whole genome shotgun (WGS) entry which is preliminary data.</text>
</comment>